<keyword evidence="2" id="KW-0812">Transmembrane</keyword>
<evidence type="ECO:0000313" key="6">
    <source>
        <dbReference type="Proteomes" id="UP001497457"/>
    </source>
</evidence>
<dbReference type="Proteomes" id="UP001497457">
    <property type="component" value="Chromosome 5rd"/>
</dbReference>
<reference evidence="6" key="1">
    <citation type="submission" date="2024-06" db="EMBL/GenBank/DDBJ databases">
        <authorList>
            <person name="Ryan C."/>
        </authorList>
    </citation>
    <scope>NUCLEOTIDE SEQUENCE [LARGE SCALE GENOMIC DNA]</scope>
</reference>
<feature type="region of interest" description="Disordered" evidence="1">
    <location>
        <begin position="51"/>
        <end position="74"/>
    </location>
</feature>
<feature type="transmembrane region" description="Helical" evidence="2">
    <location>
        <begin position="115"/>
        <end position="134"/>
    </location>
</feature>
<evidence type="ECO:0000256" key="1">
    <source>
        <dbReference type="SAM" id="MobiDB-lite"/>
    </source>
</evidence>
<name>A0ABC9EVG2_9POAL</name>
<feature type="transmembrane region" description="Helical" evidence="2">
    <location>
        <begin position="169"/>
        <end position="187"/>
    </location>
</feature>
<dbReference type="Proteomes" id="UP001497457">
    <property type="component" value="Chromosome 8b"/>
</dbReference>
<keyword evidence="6" id="KW-1185">Reference proteome</keyword>
<dbReference type="Proteomes" id="UP001497457">
    <property type="component" value="Chromosome 7b"/>
</dbReference>
<dbReference type="AlphaFoldDB" id="A0ABC9EVG2"/>
<evidence type="ECO:0000313" key="3">
    <source>
        <dbReference type="EMBL" id="CAL5063617.1"/>
    </source>
</evidence>
<keyword evidence="2" id="KW-0472">Membrane</keyword>
<accession>A0ABC9EVG2</accession>
<feature type="transmembrane region" description="Helical" evidence="2">
    <location>
        <begin position="199"/>
        <end position="216"/>
    </location>
</feature>
<dbReference type="EMBL" id="OZ075118">
    <property type="protein sequence ID" value="CAL5087571.1"/>
    <property type="molecule type" value="Genomic_DNA"/>
</dbReference>
<dbReference type="EMBL" id="OZ075117">
    <property type="protein sequence ID" value="CAL5082160.1"/>
    <property type="molecule type" value="Genomic_DNA"/>
</dbReference>
<evidence type="ECO:0000256" key="2">
    <source>
        <dbReference type="SAM" id="Phobius"/>
    </source>
</evidence>
<protein>
    <submittedName>
        <fullName evidence="3">Uncharacterized protein</fullName>
    </submittedName>
</protein>
<proteinExistence type="predicted"/>
<sequence>MAALCCRGSGGASPAALRIMAARNGDGRGGVLALRGGGWSKETSVRFISSPAPRSPWAVRCSPGPPPPDADEVQNKPRNDAREALKAEIAGTFRPLLRTLADVLSLGTVYDLKDYQMGILSGAVLLLVGCYKLCKAAPAMFLDAAIGYMIYKLSVVSSELDQQCKSNSLITRLLFGIILFMTFNKGYKKKYVLLDIVRVPLYILYLGTFMFDVAGLKKYGRQTVISFINLLKTKGGIKEIFRIVWYPGYVSPYDDGFDWK</sequence>
<evidence type="ECO:0000313" key="5">
    <source>
        <dbReference type="EMBL" id="CAL5087571.1"/>
    </source>
</evidence>
<organism evidence="3 6">
    <name type="scientific">Urochloa decumbens</name>
    <dbReference type="NCBI Taxonomy" id="240449"/>
    <lineage>
        <taxon>Eukaryota</taxon>
        <taxon>Viridiplantae</taxon>
        <taxon>Streptophyta</taxon>
        <taxon>Embryophyta</taxon>
        <taxon>Tracheophyta</taxon>
        <taxon>Spermatophyta</taxon>
        <taxon>Magnoliopsida</taxon>
        <taxon>Liliopsida</taxon>
        <taxon>Poales</taxon>
        <taxon>Poaceae</taxon>
        <taxon>PACMAD clade</taxon>
        <taxon>Panicoideae</taxon>
        <taxon>Panicodae</taxon>
        <taxon>Paniceae</taxon>
        <taxon>Melinidinae</taxon>
        <taxon>Urochloa</taxon>
    </lineage>
</organism>
<dbReference type="EMBL" id="OZ075115">
    <property type="protein sequence ID" value="CAL5063617.1"/>
    <property type="molecule type" value="Genomic_DNA"/>
</dbReference>
<gene>
    <name evidence="4" type="ORF">URODEC1_LOCUS109124</name>
    <name evidence="5" type="ORF">URODEC1_LOCUS112279</name>
    <name evidence="3" type="ORF">URODEC1_LOCUS98995</name>
</gene>
<reference evidence="3 6" key="2">
    <citation type="submission" date="2024-10" db="EMBL/GenBank/DDBJ databases">
        <authorList>
            <person name="Ryan C."/>
        </authorList>
    </citation>
    <scope>NUCLEOTIDE SEQUENCE [LARGE SCALE GENOMIC DNA]</scope>
</reference>
<keyword evidence="2" id="KW-1133">Transmembrane helix</keyword>
<evidence type="ECO:0000313" key="4">
    <source>
        <dbReference type="EMBL" id="CAL5082160.1"/>
    </source>
</evidence>